<dbReference type="InterPro" id="IPR036188">
    <property type="entry name" value="FAD/NAD-bd_sf"/>
</dbReference>
<dbReference type="PANTHER" id="PTHR43539">
    <property type="entry name" value="FLAVIN-BINDING MONOOXYGENASE-LIKE PROTEIN (AFU_ORTHOLOGUE AFUA_4G09220)"/>
    <property type="match status" value="1"/>
</dbReference>
<sequence length="390" mass="43904">YYSLSLINNMEEVSVIIVGAGPSGLAISACLSQNFISHIILEKEDCSASLWRKNAYDRLKLHLASEFCVLPLMPHPPSAPTYLSKDEFVQYIDSYIACFNINPLYCRMVEFAAYDEVENKWRVEAKKTLEGTSETYVAKFLVIATGENSEGYIPDVPGLESFEGEIVHSKYYKSGSKYETKEVLVVGCGNSGMEIAYDLNDWGANTSILIRNPVHVFTKELINEGMRMLKHLPVHVVDNIITSLANMEYGDLSKYGIYQPKKGPFHLKFITGRAPVIDVGTIEKIKEGAIKVIPSHIVRIENKKVIFENDAEKEFDVIVFATGYRSVANKWLKDYKYVLNDEGMPNNDFPNHWKGDRGLYCAGLSNRGLFGVKMDVEAIADDINQTLKLH</sequence>
<dbReference type="GO" id="GO:0050661">
    <property type="term" value="F:NADP binding"/>
    <property type="evidence" value="ECO:0007669"/>
    <property type="project" value="InterPro"/>
</dbReference>
<evidence type="ECO:0000256" key="7">
    <source>
        <dbReference type="ARBA" id="ARBA00023002"/>
    </source>
</evidence>
<evidence type="ECO:0000313" key="11">
    <source>
        <dbReference type="EMBL" id="RZC17648.1"/>
    </source>
</evidence>
<dbReference type="PRINTS" id="PR00411">
    <property type="entry name" value="PNDRDTASEI"/>
</dbReference>
<keyword evidence="4" id="KW-0285">Flavoprotein</keyword>
<reference evidence="11 12" key="1">
    <citation type="submission" date="2018-09" db="EMBL/GenBank/DDBJ databases">
        <title>A high-quality reference genome of wild soybean provides a powerful tool to mine soybean genomes.</title>
        <authorList>
            <person name="Xie M."/>
            <person name="Chung C.Y.L."/>
            <person name="Li M.-W."/>
            <person name="Wong F.-L."/>
            <person name="Chan T.-F."/>
            <person name="Lam H.-M."/>
        </authorList>
    </citation>
    <scope>NUCLEOTIDE SEQUENCE [LARGE SCALE GENOMIC DNA]</scope>
    <source>
        <strain evidence="12">cv. W05</strain>
        <tissue evidence="11">Hypocotyl of etiolated seedlings</tissue>
    </source>
</reference>
<evidence type="ECO:0000256" key="2">
    <source>
        <dbReference type="ARBA" id="ARBA00004814"/>
    </source>
</evidence>
<dbReference type="PANTHER" id="PTHR43539:SF77">
    <property type="entry name" value="DISULFIDE OXIDOREDUCTASE_MONOOXYGENASE_OXIDOREDUCTASE"/>
    <property type="match status" value="1"/>
</dbReference>
<dbReference type="Proteomes" id="UP000289340">
    <property type="component" value="Chromosome 4"/>
</dbReference>
<evidence type="ECO:0000256" key="8">
    <source>
        <dbReference type="ARBA" id="ARBA00023070"/>
    </source>
</evidence>
<evidence type="ECO:0000256" key="5">
    <source>
        <dbReference type="ARBA" id="ARBA00022827"/>
    </source>
</evidence>
<evidence type="ECO:0000313" key="12">
    <source>
        <dbReference type="Proteomes" id="UP000289340"/>
    </source>
</evidence>
<comment type="catalytic activity">
    <reaction evidence="10">
        <text>indole-3-pyruvate + NADPH + O2 + H(+) = (indol-3-yl)acetate + CO2 + NADP(+) + H2O</text>
        <dbReference type="Rhea" id="RHEA:34331"/>
        <dbReference type="ChEBI" id="CHEBI:15377"/>
        <dbReference type="ChEBI" id="CHEBI:15378"/>
        <dbReference type="ChEBI" id="CHEBI:15379"/>
        <dbReference type="ChEBI" id="CHEBI:16526"/>
        <dbReference type="ChEBI" id="CHEBI:17640"/>
        <dbReference type="ChEBI" id="CHEBI:30854"/>
        <dbReference type="ChEBI" id="CHEBI:57783"/>
        <dbReference type="ChEBI" id="CHEBI:58349"/>
        <dbReference type="EC" id="1.14.13.168"/>
    </reaction>
</comment>
<dbReference type="EC" id="1.14.13.168" evidence="9"/>
<dbReference type="GO" id="GO:0103075">
    <property type="term" value="F:indole-3-pyruvate monooxygenase activity"/>
    <property type="evidence" value="ECO:0007669"/>
    <property type="project" value="UniProtKB-EC"/>
</dbReference>
<dbReference type="InterPro" id="IPR000960">
    <property type="entry name" value="Flavin_mOase"/>
</dbReference>
<dbReference type="PIRSF" id="PIRSF000332">
    <property type="entry name" value="FMO"/>
    <property type="match status" value="1"/>
</dbReference>
<keyword evidence="8" id="KW-0073">Auxin biosynthesis</keyword>
<organism evidence="11 12">
    <name type="scientific">Glycine soja</name>
    <name type="common">Wild soybean</name>
    <dbReference type="NCBI Taxonomy" id="3848"/>
    <lineage>
        <taxon>Eukaryota</taxon>
        <taxon>Viridiplantae</taxon>
        <taxon>Streptophyta</taxon>
        <taxon>Embryophyta</taxon>
        <taxon>Tracheophyta</taxon>
        <taxon>Spermatophyta</taxon>
        <taxon>Magnoliopsida</taxon>
        <taxon>eudicotyledons</taxon>
        <taxon>Gunneridae</taxon>
        <taxon>Pentapetalae</taxon>
        <taxon>rosids</taxon>
        <taxon>fabids</taxon>
        <taxon>Fabales</taxon>
        <taxon>Fabaceae</taxon>
        <taxon>Papilionoideae</taxon>
        <taxon>50 kb inversion clade</taxon>
        <taxon>NPAAA clade</taxon>
        <taxon>indigoferoid/millettioid clade</taxon>
        <taxon>Phaseoleae</taxon>
        <taxon>Glycine</taxon>
        <taxon>Glycine subgen. Soja</taxon>
    </lineage>
</organism>
<gene>
    <name evidence="11" type="ORF">D0Y65_010411</name>
</gene>
<keyword evidence="6" id="KW-0521">NADP</keyword>
<evidence type="ECO:0000256" key="6">
    <source>
        <dbReference type="ARBA" id="ARBA00022857"/>
    </source>
</evidence>
<dbReference type="InterPro" id="IPR050982">
    <property type="entry name" value="Auxin_biosynth/cation_transpt"/>
</dbReference>
<dbReference type="Gene3D" id="3.50.50.60">
    <property type="entry name" value="FAD/NAD(P)-binding domain"/>
    <property type="match status" value="1"/>
</dbReference>
<evidence type="ECO:0000256" key="4">
    <source>
        <dbReference type="ARBA" id="ARBA00022630"/>
    </source>
</evidence>
<dbReference type="PRINTS" id="PR00368">
    <property type="entry name" value="FADPNR"/>
</dbReference>
<dbReference type="Pfam" id="PF13738">
    <property type="entry name" value="Pyr_redox_3"/>
    <property type="match status" value="1"/>
</dbReference>
<dbReference type="SUPFAM" id="SSF51905">
    <property type="entry name" value="FAD/NAD(P)-binding domain"/>
    <property type="match status" value="1"/>
</dbReference>
<protein>
    <recommendedName>
        <fullName evidence="9">indole-3-pyruvate monooxygenase</fullName>
        <ecNumber evidence="9">1.14.13.168</ecNumber>
    </recommendedName>
</protein>
<proteinExistence type="inferred from homology"/>
<evidence type="ECO:0000256" key="3">
    <source>
        <dbReference type="ARBA" id="ARBA00009183"/>
    </source>
</evidence>
<feature type="non-terminal residue" evidence="11">
    <location>
        <position position="1"/>
    </location>
</feature>
<comment type="pathway">
    <text evidence="2">Plant hormone metabolism; auxin biosynthesis.</text>
</comment>
<comment type="caution">
    <text evidence="11">The sequence shown here is derived from an EMBL/GenBank/DDBJ whole genome shotgun (WGS) entry which is preliminary data.</text>
</comment>
<dbReference type="GO" id="GO:0009851">
    <property type="term" value="P:auxin biosynthetic process"/>
    <property type="evidence" value="ECO:0007669"/>
    <property type="project" value="UniProtKB-KW"/>
</dbReference>
<comment type="cofactor">
    <cofactor evidence="1">
        <name>FAD</name>
        <dbReference type="ChEBI" id="CHEBI:57692"/>
    </cofactor>
</comment>
<name>A0A445L364_GLYSO</name>
<accession>A0A445L364</accession>
<evidence type="ECO:0000256" key="9">
    <source>
        <dbReference type="ARBA" id="ARBA00039148"/>
    </source>
</evidence>
<dbReference type="GO" id="GO:0050660">
    <property type="term" value="F:flavin adenine dinucleotide binding"/>
    <property type="evidence" value="ECO:0007669"/>
    <property type="project" value="InterPro"/>
</dbReference>
<keyword evidence="7" id="KW-0560">Oxidoreductase</keyword>
<dbReference type="AlphaFoldDB" id="A0A445L364"/>
<keyword evidence="12" id="KW-1185">Reference proteome</keyword>
<evidence type="ECO:0000256" key="10">
    <source>
        <dbReference type="ARBA" id="ARBA00047707"/>
    </source>
</evidence>
<keyword evidence="11" id="KW-0670">Pyruvate</keyword>
<evidence type="ECO:0000256" key="1">
    <source>
        <dbReference type="ARBA" id="ARBA00001974"/>
    </source>
</evidence>
<comment type="similarity">
    <text evidence="3">Belongs to the FMO family.</text>
</comment>
<dbReference type="EMBL" id="QZWG01000004">
    <property type="protein sequence ID" value="RZC17648.1"/>
    <property type="molecule type" value="Genomic_DNA"/>
</dbReference>
<keyword evidence="11" id="KW-0503">Monooxygenase</keyword>
<keyword evidence="5" id="KW-0274">FAD</keyword>